<dbReference type="GeneID" id="34525355"/>
<feature type="region of interest" description="Disordered" evidence="2">
    <location>
        <begin position="16"/>
        <end position="48"/>
    </location>
</feature>
<reference evidence="4" key="2">
    <citation type="submission" date="2012-08" db="EMBL/GenBank/DDBJ databases">
        <title>Genome sequence of Kazachstania naganishii.</title>
        <authorList>
            <person name="Gordon J.L."/>
            <person name="Armisen D."/>
            <person name="Proux-Wera E."/>
            <person name="OhEigeartaigh S.S."/>
            <person name="Byrne K.P."/>
            <person name="Wolfe K.H."/>
        </authorList>
    </citation>
    <scope>NUCLEOTIDE SEQUENCE [LARGE SCALE GENOMIC DNA]</scope>
    <source>
        <strain evidence="4">ATCC MYA-139 / BCRC 22969 / CBS 8797 / CCRC 22969 / KCTC 17520 / NBRC 10181 / NCYC 3082</strain>
    </source>
</reference>
<dbReference type="eggNOG" id="KOG3431">
    <property type="taxonomic scope" value="Eukaryota"/>
</dbReference>
<dbReference type="InterPro" id="IPR002836">
    <property type="entry name" value="PDCD5-like"/>
</dbReference>
<dbReference type="PANTHER" id="PTHR10840:SF0">
    <property type="entry name" value="PROGRAMMED CELL DEATH PROTEIN 5"/>
    <property type="match status" value="1"/>
</dbReference>
<dbReference type="OMA" id="HANICTY"/>
<dbReference type="HOGENOM" id="CLU_122978_0_0_1"/>
<dbReference type="OrthoDB" id="10252486at2759"/>
<dbReference type="InterPro" id="IPR036883">
    <property type="entry name" value="PDCD5-like_sf"/>
</dbReference>
<dbReference type="STRING" id="1071383.J7R4A3"/>
<evidence type="ECO:0000256" key="1">
    <source>
        <dbReference type="ARBA" id="ARBA00010490"/>
    </source>
</evidence>
<gene>
    <name evidence="3" type="primary">KNAG0C05770</name>
    <name evidence="3" type="ordered locus">KNAG_0C05770</name>
</gene>
<organism evidence="3 4">
    <name type="scientific">Huiozyma naganishii (strain ATCC MYA-139 / BCRC 22969 / CBS 8797 / KCTC 17520 / NBRC 10181 / NCYC 3082 / Yp74L-3)</name>
    <name type="common">Yeast</name>
    <name type="synonym">Kazachstania naganishii</name>
    <dbReference type="NCBI Taxonomy" id="1071383"/>
    <lineage>
        <taxon>Eukaryota</taxon>
        <taxon>Fungi</taxon>
        <taxon>Dikarya</taxon>
        <taxon>Ascomycota</taxon>
        <taxon>Saccharomycotina</taxon>
        <taxon>Saccharomycetes</taxon>
        <taxon>Saccharomycetales</taxon>
        <taxon>Saccharomycetaceae</taxon>
        <taxon>Huiozyma</taxon>
    </lineage>
</organism>
<reference evidence="3 4" key="1">
    <citation type="journal article" date="2011" name="Proc. Natl. Acad. Sci. U.S.A.">
        <title>Evolutionary erosion of yeast sex chromosomes by mating-type switching accidents.</title>
        <authorList>
            <person name="Gordon J.L."/>
            <person name="Armisen D."/>
            <person name="Proux-Wera E."/>
            <person name="Oheigeartaigh S.S."/>
            <person name="Byrne K.P."/>
            <person name="Wolfe K.H."/>
        </authorList>
    </citation>
    <scope>NUCLEOTIDE SEQUENCE [LARGE SCALE GENOMIC DNA]</scope>
    <source>
        <strain evidence="4">ATCC MYA-139 / BCRC 22969 / CBS 8797 / CCRC 22969 / KCTC 17520 / NBRC 10181 / NCYC 3082</strain>
    </source>
</reference>
<evidence type="ECO:0000256" key="2">
    <source>
        <dbReference type="SAM" id="MobiDB-lite"/>
    </source>
</evidence>
<dbReference type="RefSeq" id="XP_022463921.1">
    <property type="nucleotide sequence ID" value="XM_022607312.1"/>
</dbReference>
<feature type="compositionally biased region" description="Gly residues" evidence="2">
    <location>
        <begin position="29"/>
        <end position="41"/>
    </location>
</feature>
<feature type="compositionally biased region" description="Low complexity" evidence="2">
    <location>
        <begin position="16"/>
        <end position="28"/>
    </location>
</feature>
<dbReference type="Proteomes" id="UP000006310">
    <property type="component" value="Chromosome 3"/>
</dbReference>
<dbReference type="EMBL" id="HE978316">
    <property type="protein sequence ID" value="CCK69675.1"/>
    <property type="molecule type" value="Genomic_DNA"/>
</dbReference>
<feature type="region of interest" description="Disordered" evidence="2">
    <location>
        <begin position="130"/>
        <end position="150"/>
    </location>
</feature>
<sequence>MDAELQALREARLAQLKSSAGQNASGSDAGAGAGGPNGGNPGADASAGTVNPALVRFLQPQALERLSRVSLVRPDRVKSVELYLQQLISTGQLNYKINENEIVQILNGIARQENKRNDQKIIFERKDMDLKELEGDNHKEDDSEDDFFDE</sequence>
<accession>J7R4A3</accession>
<dbReference type="GO" id="GO:0003677">
    <property type="term" value="F:DNA binding"/>
    <property type="evidence" value="ECO:0007669"/>
    <property type="project" value="InterPro"/>
</dbReference>
<dbReference type="AlphaFoldDB" id="J7R4A3"/>
<dbReference type="KEGG" id="kng:KNAG_0C05770"/>
<comment type="similarity">
    <text evidence="1">Belongs to the PDCD5 family.</text>
</comment>
<dbReference type="Pfam" id="PF01984">
    <property type="entry name" value="dsDNA_bind"/>
    <property type="match status" value="1"/>
</dbReference>
<keyword evidence="4" id="KW-1185">Reference proteome</keyword>
<feature type="compositionally biased region" description="Basic and acidic residues" evidence="2">
    <location>
        <begin position="130"/>
        <end position="141"/>
    </location>
</feature>
<proteinExistence type="inferred from homology"/>
<dbReference type="PIRSF" id="PIRSF015730">
    <property type="entry name" value="TFAR19"/>
    <property type="match status" value="1"/>
</dbReference>
<dbReference type="Gene3D" id="1.10.8.140">
    <property type="entry name" value="PDCD5-like"/>
    <property type="match status" value="1"/>
</dbReference>
<dbReference type="SUPFAM" id="SSF46950">
    <property type="entry name" value="Double-stranded DNA-binding domain"/>
    <property type="match status" value="1"/>
</dbReference>
<dbReference type="GO" id="GO:0005634">
    <property type="term" value="C:nucleus"/>
    <property type="evidence" value="ECO:0007669"/>
    <property type="project" value="TreeGrafter"/>
</dbReference>
<evidence type="ECO:0000313" key="3">
    <source>
        <dbReference type="EMBL" id="CCK69675.1"/>
    </source>
</evidence>
<protein>
    <recommendedName>
        <fullName evidence="5">Programmed cell death protein 5</fullName>
    </recommendedName>
</protein>
<dbReference type="PANTHER" id="PTHR10840">
    <property type="entry name" value="PROGRAMMED CELL DEATH PROTEIN 5"/>
    <property type="match status" value="1"/>
</dbReference>
<evidence type="ECO:0000313" key="4">
    <source>
        <dbReference type="Proteomes" id="UP000006310"/>
    </source>
</evidence>
<evidence type="ECO:0008006" key="5">
    <source>
        <dbReference type="Google" id="ProtNLM"/>
    </source>
</evidence>
<dbReference type="GO" id="GO:0005829">
    <property type="term" value="C:cytosol"/>
    <property type="evidence" value="ECO:0007669"/>
    <property type="project" value="TreeGrafter"/>
</dbReference>
<name>J7R4A3_HUIN7</name>